<evidence type="ECO:0000313" key="2">
    <source>
        <dbReference type="EMBL" id="VFT78130.1"/>
    </source>
</evidence>
<dbReference type="SUPFAM" id="SSF57903">
    <property type="entry name" value="FYVE/PHD zinc finger"/>
    <property type="match status" value="1"/>
</dbReference>
<reference evidence="2 3" key="1">
    <citation type="submission" date="2019-03" db="EMBL/GenBank/DDBJ databases">
        <authorList>
            <person name="Gaulin E."/>
            <person name="Dumas B."/>
        </authorList>
    </citation>
    <scope>NUCLEOTIDE SEQUENCE [LARGE SCALE GENOMIC DNA]</scope>
    <source>
        <strain evidence="2">CBS 568.67</strain>
    </source>
</reference>
<accession>A0A485K8W5</accession>
<protein>
    <submittedName>
        <fullName evidence="2">Aste57867_906 protein</fullName>
    </submittedName>
</protein>
<name>A0A485K8W5_9STRA</name>
<organism evidence="2 3">
    <name type="scientific">Aphanomyces stellatus</name>
    <dbReference type="NCBI Taxonomy" id="120398"/>
    <lineage>
        <taxon>Eukaryota</taxon>
        <taxon>Sar</taxon>
        <taxon>Stramenopiles</taxon>
        <taxon>Oomycota</taxon>
        <taxon>Saprolegniomycetes</taxon>
        <taxon>Saprolegniales</taxon>
        <taxon>Verrucalvaceae</taxon>
        <taxon>Aphanomyces</taxon>
    </lineage>
</organism>
<evidence type="ECO:0000313" key="3">
    <source>
        <dbReference type="Proteomes" id="UP000332933"/>
    </source>
</evidence>
<evidence type="ECO:0000313" key="1">
    <source>
        <dbReference type="EMBL" id="KAF0719612.1"/>
    </source>
</evidence>
<dbReference type="AlphaFoldDB" id="A0A485K8W5"/>
<keyword evidence="3" id="KW-1185">Reference proteome</keyword>
<dbReference type="Gene3D" id="3.30.40.10">
    <property type="entry name" value="Zinc/RING finger domain, C3HC4 (zinc finger)"/>
    <property type="match status" value="1"/>
</dbReference>
<dbReference type="InterPro" id="IPR013083">
    <property type="entry name" value="Znf_RING/FYVE/PHD"/>
</dbReference>
<reference evidence="1" key="2">
    <citation type="submission" date="2019-06" db="EMBL/GenBank/DDBJ databases">
        <title>Genomics analysis of Aphanomyces spp. identifies a new class of oomycete effector associated with host adaptation.</title>
        <authorList>
            <person name="Gaulin E."/>
        </authorList>
    </citation>
    <scope>NUCLEOTIDE SEQUENCE</scope>
    <source>
        <strain evidence="1">CBS 578.67</strain>
    </source>
</reference>
<proteinExistence type="predicted"/>
<dbReference type="Proteomes" id="UP000332933">
    <property type="component" value="Unassembled WGS sequence"/>
</dbReference>
<dbReference type="EMBL" id="CAADRA010000058">
    <property type="protein sequence ID" value="VFT78130.1"/>
    <property type="molecule type" value="Genomic_DNA"/>
</dbReference>
<gene>
    <name evidence="2" type="primary">Aste57867_906</name>
    <name evidence="1" type="ORF">As57867_000905</name>
    <name evidence="2" type="ORF">ASTE57867_906</name>
</gene>
<dbReference type="InterPro" id="IPR011011">
    <property type="entry name" value="Znf_FYVE_PHD"/>
</dbReference>
<sequence>MCYVDTVGDHIKREHRHRNHGCTVDALVQSQSHNSEAWILHTTTTHAIPIYRLQDTPTLFCAVAHVQGSIYEAIALFEIPCSSNWLALRRTQTATPLGSHVKLSTSLVAPPRDDDYFQDYYLDPFELHDGRLGFVSFAPSSRHRDLTYPCCRIRVARCPTVPHRVLGRKPHRPSSTFPFPLVRLTLNNVSLRRCFDHLAMLHASFCAFRLECGEVLPSVLVAPKVARPACHLCQKRFGLWRPKANYRKCGEVFCTRCCRPWRLGGGTTIDACVSCAYTRVDALPRRTSPDRTFAPVHSCFMSPVSSVRCVAPPAPMEPHPTPPTLSSTT</sequence>
<dbReference type="EMBL" id="VJMH01000058">
    <property type="protein sequence ID" value="KAF0719612.1"/>
    <property type="molecule type" value="Genomic_DNA"/>
</dbReference>